<protein>
    <submittedName>
        <fullName evidence="2">Uncharacterized protein</fullName>
    </submittedName>
</protein>
<name>A0A3N5ABW2_9MICO</name>
<feature type="transmembrane region" description="Helical" evidence="1">
    <location>
        <begin position="20"/>
        <end position="42"/>
    </location>
</feature>
<comment type="caution">
    <text evidence="2">The sequence shown here is derived from an EMBL/GenBank/DDBJ whole genome shotgun (WGS) entry which is preliminary data.</text>
</comment>
<gene>
    <name evidence="2" type="ORF">EDD32_3701</name>
</gene>
<accession>A0A3N5ABW2</accession>
<keyword evidence="1" id="KW-0812">Transmembrane</keyword>
<dbReference type="Proteomes" id="UP000280726">
    <property type="component" value="Unassembled WGS sequence"/>
</dbReference>
<evidence type="ECO:0000313" key="2">
    <source>
        <dbReference type="EMBL" id="RPF29141.1"/>
    </source>
</evidence>
<dbReference type="OrthoDB" id="5198814at2"/>
<keyword evidence="1" id="KW-1133">Transmembrane helix</keyword>
<organism evidence="2 3">
    <name type="scientific">Georgenia muralis</name>
    <dbReference type="NCBI Taxonomy" id="154117"/>
    <lineage>
        <taxon>Bacteria</taxon>
        <taxon>Bacillati</taxon>
        <taxon>Actinomycetota</taxon>
        <taxon>Actinomycetes</taxon>
        <taxon>Micrococcales</taxon>
        <taxon>Bogoriellaceae</taxon>
        <taxon>Georgenia</taxon>
    </lineage>
</organism>
<evidence type="ECO:0000256" key="1">
    <source>
        <dbReference type="SAM" id="Phobius"/>
    </source>
</evidence>
<reference evidence="2 3" key="1">
    <citation type="submission" date="2018-11" db="EMBL/GenBank/DDBJ databases">
        <title>Sequencing the genomes of 1000 actinobacteria strains.</title>
        <authorList>
            <person name="Klenk H.-P."/>
        </authorList>
    </citation>
    <scope>NUCLEOTIDE SEQUENCE [LARGE SCALE GENOMIC DNA]</scope>
    <source>
        <strain evidence="2 3">DSM 14418</strain>
    </source>
</reference>
<dbReference type="EMBL" id="RKRA01000001">
    <property type="protein sequence ID" value="RPF29141.1"/>
    <property type="molecule type" value="Genomic_DNA"/>
</dbReference>
<proteinExistence type="predicted"/>
<feature type="transmembrane region" description="Helical" evidence="1">
    <location>
        <begin position="54"/>
        <end position="76"/>
    </location>
</feature>
<keyword evidence="1" id="KW-0472">Membrane</keyword>
<feature type="transmembrane region" description="Helical" evidence="1">
    <location>
        <begin position="96"/>
        <end position="117"/>
    </location>
</feature>
<keyword evidence="3" id="KW-1185">Reference proteome</keyword>
<feature type="transmembrane region" description="Helical" evidence="1">
    <location>
        <begin position="123"/>
        <end position="148"/>
    </location>
</feature>
<dbReference type="RefSeq" id="WP_123919880.1">
    <property type="nucleotide sequence ID" value="NZ_RKRA01000001.1"/>
</dbReference>
<dbReference type="AlphaFoldDB" id="A0A3N5ABW2"/>
<evidence type="ECO:0000313" key="3">
    <source>
        <dbReference type="Proteomes" id="UP000280726"/>
    </source>
</evidence>
<sequence>MVRTTAEPPARPAVRAPTRLSRWVLLCAGAEAVGMTAAAGAARAATALAPRRTALAWGLVVAAGLGLLMGGVLGAAQAGALRGTVARPWRWVGVSAVAWTPAMVVIFAGATAAPAAWSDLADVALGACTGALAGAVLGAVSGVLVPVLGRVQD</sequence>